<comment type="caution">
    <text evidence="2">The sequence shown here is derived from an EMBL/GenBank/DDBJ whole genome shotgun (WGS) entry which is preliminary data.</text>
</comment>
<sequence length="296" mass="31355">MAIVLGKPDVRGLSAAAGALREWQQEGAPMQLHPGDLGWFWRFGAETTAAAVRTWSRDGRILAVGLIDGPGLLRMTIAPDARGDEGLARQVVADVGDAERDVLTPGKAYIEAPMDAVIQDVLAEEGWVEDEPWTQLRRDLAEPGRRRTAGADVGAGLRFEVVGPELAGVRAAVQRAAFDNSTFSEERWHVMAAGELYADARCLVAYDEQDQAVAAVTVWSAGPGKPGLLEPMGVHRDHRGRGYGTAITVAAADALRGLGASSAVVGTPTSNVGAVATYKAAGFTVMAEVRDMRRDA</sequence>
<protein>
    <submittedName>
        <fullName evidence="2">GNAT family N-acetyltransferase</fullName>
    </submittedName>
</protein>
<dbReference type="Proteomes" id="UP000730482">
    <property type="component" value="Unassembled WGS sequence"/>
</dbReference>
<evidence type="ECO:0000313" key="3">
    <source>
        <dbReference type="Proteomes" id="UP000730482"/>
    </source>
</evidence>
<evidence type="ECO:0000313" key="2">
    <source>
        <dbReference type="EMBL" id="MBS2550012.1"/>
    </source>
</evidence>
<dbReference type="Gene3D" id="3.40.630.30">
    <property type="match status" value="1"/>
</dbReference>
<dbReference type="PROSITE" id="PS51186">
    <property type="entry name" value="GNAT"/>
    <property type="match status" value="1"/>
</dbReference>
<name>A0ABS5KVC6_9ACTN</name>
<dbReference type="InterPro" id="IPR016181">
    <property type="entry name" value="Acyl_CoA_acyltransferase"/>
</dbReference>
<dbReference type="InterPro" id="IPR000182">
    <property type="entry name" value="GNAT_dom"/>
</dbReference>
<evidence type="ECO:0000259" key="1">
    <source>
        <dbReference type="PROSITE" id="PS51186"/>
    </source>
</evidence>
<dbReference type="EMBL" id="JAAFYZ010000089">
    <property type="protein sequence ID" value="MBS2550012.1"/>
    <property type="molecule type" value="Genomic_DNA"/>
</dbReference>
<accession>A0ABS5KVC6</accession>
<gene>
    <name evidence="2" type="ORF">KGQ19_24410</name>
</gene>
<dbReference type="Pfam" id="PF00583">
    <property type="entry name" value="Acetyltransf_1"/>
    <property type="match status" value="1"/>
</dbReference>
<keyword evidence="3" id="KW-1185">Reference proteome</keyword>
<dbReference type="CDD" id="cd04301">
    <property type="entry name" value="NAT_SF"/>
    <property type="match status" value="1"/>
</dbReference>
<proteinExistence type="predicted"/>
<reference evidence="2 3" key="1">
    <citation type="submission" date="2020-02" db="EMBL/GenBank/DDBJ databases">
        <title>Acidophilic actinobacteria isolated from forest soil.</title>
        <authorList>
            <person name="Golinska P."/>
        </authorList>
    </citation>
    <scope>NUCLEOTIDE SEQUENCE [LARGE SCALE GENOMIC DNA]</scope>
    <source>
        <strain evidence="2 3">NL8</strain>
    </source>
</reference>
<dbReference type="SUPFAM" id="SSF55729">
    <property type="entry name" value="Acyl-CoA N-acyltransferases (Nat)"/>
    <property type="match status" value="1"/>
</dbReference>
<organism evidence="2 3">
    <name type="scientific">Catenulispora pinistramenti</name>
    <dbReference type="NCBI Taxonomy" id="2705254"/>
    <lineage>
        <taxon>Bacteria</taxon>
        <taxon>Bacillati</taxon>
        <taxon>Actinomycetota</taxon>
        <taxon>Actinomycetes</taxon>
        <taxon>Catenulisporales</taxon>
        <taxon>Catenulisporaceae</taxon>
        <taxon>Catenulispora</taxon>
    </lineage>
</organism>
<dbReference type="RefSeq" id="WP_212011992.1">
    <property type="nucleotide sequence ID" value="NZ_JAAFYZ010000089.1"/>
</dbReference>
<feature type="domain" description="N-acetyltransferase" evidence="1">
    <location>
        <begin position="157"/>
        <end position="296"/>
    </location>
</feature>